<keyword evidence="8" id="KW-0325">Glycoprotein</keyword>
<dbReference type="OrthoDB" id="9982095at2759"/>
<dbReference type="GO" id="GO:0042985">
    <property type="term" value="P:negative regulation of amyloid precursor protein biosynthetic process"/>
    <property type="evidence" value="ECO:0007669"/>
    <property type="project" value="TreeGrafter"/>
</dbReference>
<evidence type="ECO:0000256" key="1">
    <source>
        <dbReference type="ARBA" id="ARBA00004606"/>
    </source>
</evidence>
<accession>A0A2A3EIK3</accession>
<evidence type="ECO:0000313" key="11">
    <source>
        <dbReference type="EMBL" id="PBC31304.1"/>
    </source>
</evidence>
<evidence type="ECO:0000313" key="12">
    <source>
        <dbReference type="Proteomes" id="UP000242457"/>
    </source>
</evidence>
<evidence type="ECO:0000256" key="5">
    <source>
        <dbReference type="ARBA" id="ARBA00022989"/>
    </source>
</evidence>
<dbReference type="GO" id="GO:0070062">
    <property type="term" value="C:extracellular exosome"/>
    <property type="evidence" value="ECO:0007669"/>
    <property type="project" value="TreeGrafter"/>
</dbReference>
<evidence type="ECO:0000259" key="10">
    <source>
        <dbReference type="PROSITE" id="PS50869"/>
    </source>
</evidence>
<dbReference type="GO" id="GO:0005794">
    <property type="term" value="C:Golgi apparatus"/>
    <property type="evidence" value="ECO:0007669"/>
    <property type="project" value="TreeGrafter"/>
</dbReference>
<keyword evidence="12" id="KW-1185">Reference proteome</keyword>
<dbReference type="AlphaFoldDB" id="A0A2A3EIK3"/>
<dbReference type="GO" id="GO:0001540">
    <property type="term" value="F:amyloid-beta binding"/>
    <property type="evidence" value="ECO:0007669"/>
    <property type="project" value="TreeGrafter"/>
</dbReference>
<name>A0A2A3EIK3_APICC</name>
<evidence type="ECO:0000256" key="8">
    <source>
        <dbReference type="ARBA" id="ARBA00023180"/>
    </source>
</evidence>
<protein>
    <recommendedName>
        <fullName evidence="9">Integral membrane protein 2</fullName>
    </recommendedName>
</protein>
<evidence type="ECO:0000256" key="6">
    <source>
        <dbReference type="ARBA" id="ARBA00023136"/>
    </source>
</evidence>
<evidence type="ECO:0000256" key="4">
    <source>
        <dbReference type="ARBA" id="ARBA00022968"/>
    </source>
</evidence>
<dbReference type="InterPro" id="IPR007084">
    <property type="entry name" value="BRICHOS_dom"/>
</dbReference>
<dbReference type="SMART" id="SM01039">
    <property type="entry name" value="BRICHOS"/>
    <property type="match status" value="1"/>
</dbReference>
<keyword evidence="9" id="KW-1003">Cell membrane</keyword>
<dbReference type="EMBL" id="KZ288239">
    <property type="protein sequence ID" value="PBC31304.1"/>
    <property type="molecule type" value="Genomic_DNA"/>
</dbReference>
<dbReference type="Pfam" id="PF04089">
    <property type="entry name" value="BRICHOS"/>
    <property type="match status" value="1"/>
</dbReference>
<sequence length="350" mass="39947">MTFITKAITEKKADKKEQSLFVEKNPAENGKRDAEAQCLKSDVGGHYFVSRRSIYRIHVTATFLLFLVALMILIIGVIGGLYIYRQYARTQMHKFKTGWYSIPYDKSNKPPYAKDAVHQGLIADSDLILKSLTRATEREAMDIEKNVDSDIRSFFKERFEIDLENEHYEKIDVPDFRGGRQGRFIHDFSINKTGIIDIDGESCFVMPLNRQTVLPPRNMYDLLRKMYNGYYEVNTQIVRETMKVITPPITDLSVVGTYIARECQDFPTYMLTKVTSNVVKRSISSGVFGQFAGKNIIEFDILNLDDVSEYNKKNQCIKIISSSANLGHSLSLPIISYLSSKSVMVNGAYL</sequence>
<evidence type="ECO:0000256" key="3">
    <source>
        <dbReference type="ARBA" id="ARBA00022692"/>
    </source>
</evidence>
<feature type="domain" description="BRICHOS" evidence="10">
    <location>
        <begin position="176"/>
        <end position="271"/>
    </location>
</feature>
<dbReference type="STRING" id="94128.A0A2A3EIK3"/>
<feature type="transmembrane region" description="Helical" evidence="9">
    <location>
        <begin position="57"/>
        <end position="84"/>
    </location>
</feature>
<keyword evidence="3 9" id="KW-0812">Transmembrane</keyword>
<evidence type="ECO:0000256" key="2">
    <source>
        <dbReference type="ARBA" id="ARBA00006794"/>
    </source>
</evidence>
<dbReference type="PANTHER" id="PTHR10962">
    <property type="entry name" value="INTEGRAL TRANSMEMBRANE PROTEIN 2"/>
    <property type="match status" value="1"/>
</dbReference>
<comment type="subcellular location">
    <subcellularLocation>
        <location evidence="1 9">Membrane</location>
        <topology evidence="1 9">Single-pass type II membrane protein</topology>
    </subcellularLocation>
</comment>
<reference evidence="11 12" key="1">
    <citation type="submission" date="2014-07" db="EMBL/GenBank/DDBJ databases">
        <title>Genomic and transcriptomic analysis on Apis cerana provide comprehensive insights into honey bee biology.</title>
        <authorList>
            <person name="Diao Q."/>
            <person name="Sun L."/>
            <person name="Zheng H."/>
            <person name="Zheng H."/>
            <person name="Xu S."/>
            <person name="Wang S."/>
            <person name="Zeng Z."/>
            <person name="Hu F."/>
            <person name="Su S."/>
            <person name="Wu J."/>
        </authorList>
    </citation>
    <scope>NUCLEOTIDE SEQUENCE [LARGE SCALE GENOMIC DNA]</scope>
    <source>
        <tissue evidence="11">Pupae without intestine</tissue>
    </source>
</reference>
<dbReference type="InterPro" id="IPR040145">
    <property type="entry name" value="ITM2"/>
</dbReference>
<keyword evidence="7" id="KW-1015">Disulfide bond</keyword>
<dbReference type="PANTHER" id="PTHR10962:SF1">
    <property type="entry name" value="INTEGRAL MEMBRANE PROTEIN 2"/>
    <property type="match status" value="1"/>
</dbReference>
<dbReference type="PROSITE" id="PS50869">
    <property type="entry name" value="BRICHOS"/>
    <property type="match status" value="1"/>
</dbReference>
<evidence type="ECO:0000256" key="7">
    <source>
        <dbReference type="ARBA" id="ARBA00023157"/>
    </source>
</evidence>
<keyword evidence="6 9" id="KW-0472">Membrane</keyword>
<proteinExistence type="inferred from homology"/>
<organism evidence="11 12">
    <name type="scientific">Apis cerana cerana</name>
    <name type="common">Oriental honeybee</name>
    <dbReference type="NCBI Taxonomy" id="94128"/>
    <lineage>
        <taxon>Eukaryota</taxon>
        <taxon>Metazoa</taxon>
        <taxon>Ecdysozoa</taxon>
        <taxon>Arthropoda</taxon>
        <taxon>Hexapoda</taxon>
        <taxon>Insecta</taxon>
        <taxon>Pterygota</taxon>
        <taxon>Neoptera</taxon>
        <taxon>Endopterygota</taxon>
        <taxon>Hymenoptera</taxon>
        <taxon>Apocrita</taxon>
        <taxon>Aculeata</taxon>
        <taxon>Apoidea</taxon>
        <taxon>Anthophila</taxon>
        <taxon>Apidae</taxon>
        <taxon>Apis</taxon>
    </lineage>
</organism>
<gene>
    <name evidence="11" type="ORF">APICC_05935</name>
</gene>
<keyword evidence="5 9" id="KW-1133">Transmembrane helix</keyword>
<comment type="similarity">
    <text evidence="2 9">Belongs to the ITM2 family.</text>
</comment>
<dbReference type="Proteomes" id="UP000242457">
    <property type="component" value="Unassembled WGS sequence"/>
</dbReference>
<keyword evidence="4 9" id="KW-0735">Signal-anchor</keyword>
<dbReference type="GO" id="GO:0005886">
    <property type="term" value="C:plasma membrane"/>
    <property type="evidence" value="ECO:0007669"/>
    <property type="project" value="UniProtKB-UniRule"/>
</dbReference>
<evidence type="ECO:0000256" key="9">
    <source>
        <dbReference type="RuleBase" id="RU367061"/>
    </source>
</evidence>